<dbReference type="SUPFAM" id="SSF103025">
    <property type="entry name" value="Folate-binding domain"/>
    <property type="match status" value="1"/>
</dbReference>
<dbReference type="Pfam" id="PF04268">
    <property type="entry name" value="SoxG"/>
    <property type="match status" value="1"/>
</dbReference>
<evidence type="ECO:0000313" key="2">
    <source>
        <dbReference type="Proteomes" id="UP001180737"/>
    </source>
</evidence>
<gene>
    <name evidence="1" type="ORF">RM704_00985</name>
</gene>
<evidence type="ECO:0000313" key="1">
    <source>
        <dbReference type="EMBL" id="MDT0566073.1"/>
    </source>
</evidence>
<dbReference type="RefSeq" id="WP_033528739.1">
    <property type="nucleotide sequence ID" value="NZ_JAVRFJ010000001.1"/>
</dbReference>
<dbReference type="Gene3D" id="3.30.1360.120">
    <property type="entry name" value="Probable tRNA modification gtpase trme, domain 1"/>
    <property type="match status" value="1"/>
</dbReference>
<keyword evidence="2" id="KW-1185">Reference proteome</keyword>
<dbReference type="EMBL" id="JAVRFJ010000001">
    <property type="protein sequence ID" value="MDT0566073.1"/>
    <property type="molecule type" value="Genomic_DNA"/>
</dbReference>
<dbReference type="InterPro" id="IPR007375">
    <property type="entry name" value="SoxG"/>
</dbReference>
<dbReference type="InterPro" id="IPR027266">
    <property type="entry name" value="TrmE/GcvT-like"/>
</dbReference>
<proteinExistence type="predicted"/>
<accession>A0ABU2YQB9</accession>
<name>A0ABU2YQB9_9ACTN</name>
<sequence>MADTAPTSRPRSPLSGAADRLAAATRTSGGRIRLAELPFLTQLDVRLDAKGAAADAVGLALGLPLPLEPNTVARAGELTALWLGPDEWLLVGPPGGGRELESRIREAAGEEPVSVTDVSAQRTTVLVAGTGARELLAHGCPLDLHPRAFGAGRCAQTTLARTQVVLVAREEPSAGFWVLVRSSFAGYLADWLLDAATEYV</sequence>
<comment type="caution">
    <text evidence="1">The sequence shown here is derived from an EMBL/GenBank/DDBJ whole genome shotgun (WGS) entry which is preliminary data.</text>
</comment>
<organism evidence="1 2">
    <name type="scientific">Streptomyces gottesmaniae</name>
    <dbReference type="NCBI Taxonomy" id="3075518"/>
    <lineage>
        <taxon>Bacteria</taxon>
        <taxon>Bacillati</taxon>
        <taxon>Actinomycetota</taxon>
        <taxon>Actinomycetes</taxon>
        <taxon>Kitasatosporales</taxon>
        <taxon>Streptomycetaceae</taxon>
        <taxon>Streptomyces</taxon>
    </lineage>
</organism>
<dbReference type="Proteomes" id="UP001180737">
    <property type="component" value="Unassembled WGS sequence"/>
</dbReference>
<protein>
    <submittedName>
        <fullName evidence="1">Sarcosine oxidase subunit gamma family protein</fullName>
    </submittedName>
</protein>
<reference evidence="1" key="1">
    <citation type="submission" date="2024-05" db="EMBL/GenBank/DDBJ databases">
        <title>30 novel species of actinomycetes from the DSMZ collection.</title>
        <authorList>
            <person name="Nouioui I."/>
        </authorList>
    </citation>
    <scope>NUCLEOTIDE SEQUENCE</scope>
    <source>
        <strain evidence="1">DSM 3412</strain>
    </source>
</reference>
<dbReference type="Gene3D" id="3.30.70.1520">
    <property type="entry name" value="Heterotetrameric sarcosine oxidase"/>
    <property type="match status" value="1"/>
</dbReference>